<feature type="domain" description="Aminoacyl-tRNA synthetase class Ia" evidence="11">
    <location>
        <begin position="18"/>
        <end position="632"/>
    </location>
</feature>
<dbReference type="NCBIfam" id="TIGR00392">
    <property type="entry name" value="ileS"/>
    <property type="match status" value="1"/>
</dbReference>
<feature type="short sequence motif" description="'KMSKS' region" evidence="10">
    <location>
        <begin position="596"/>
        <end position="600"/>
    </location>
</feature>
<evidence type="ECO:0000256" key="9">
    <source>
        <dbReference type="ARBA" id="ARBA00048359"/>
    </source>
</evidence>
<dbReference type="FunFam" id="3.40.50.620:FF:000133">
    <property type="entry name" value="Isoleucyl-tRNA synthetase, cytoplasmic"/>
    <property type="match status" value="1"/>
</dbReference>
<feature type="domain" description="Methionyl/Valyl/Leucyl/Isoleucyl-tRNA synthetase anticodon-binding" evidence="12">
    <location>
        <begin position="686"/>
        <end position="835"/>
    </location>
</feature>
<dbReference type="HAMAP" id="MF_02003">
    <property type="entry name" value="Ile_tRNA_synth_type2"/>
    <property type="match status" value="1"/>
</dbReference>
<evidence type="ECO:0000259" key="11">
    <source>
        <dbReference type="Pfam" id="PF00133"/>
    </source>
</evidence>
<dbReference type="GO" id="GO:0008270">
    <property type="term" value="F:zinc ion binding"/>
    <property type="evidence" value="ECO:0007669"/>
    <property type="project" value="UniProtKB-UniRule"/>
</dbReference>
<dbReference type="SUPFAM" id="SSF50677">
    <property type="entry name" value="ValRS/IleRS/LeuRS editing domain"/>
    <property type="match status" value="1"/>
</dbReference>
<keyword evidence="4 10" id="KW-0547">Nucleotide-binding</keyword>
<evidence type="ECO:0000256" key="5">
    <source>
        <dbReference type="ARBA" id="ARBA00022840"/>
    </source>
</evidence>
<feature type="binding site" evidence="10">
    <location>
        <position position="599"/>
    </location>
    <ligand>
        <name>ATP</name>
        <dbReference type="ChEBI" id="CHEBI:30616"/>
    </ligand>
</feature>
<dbReference type="GO" id="GO:0005737">
    <property type="term" value="C:cytoplasm"/>
    <property type="evidence" value="ECO:0007669"/>
    <property type="project" value="UniProtKB-SubCell"/>
</dbReference>
<dbReference type="InterPro" id="IPR009008">
    <property type="entry name" value="Val/Leu/Ile-tRNA-synth_edit"/>
</dbReference>
<proteinExistence type="inferred from homology"/>
<evidence type="ECO:0000256" key="4">
    <source>
        <dbReference type="ARBA" id="ARBA00022741"/>
    </source>
</evidence>
<evidence type="ECO:0000256" key="2">
    <source>
        <dbReference type="ARBA" id="ARBA00022490"/>
    </source>
</evidence>
<keyword evidence="6 10" id="KW-0648">Protein biosynthesis</keyword>
<keyword evidence="5 10" id="KW-0067">ATP-binding</keyword>
<dbReference type="InterPro" id="IPR014729">
    <property type="entry name" value="Rossmann-like_a/b/a_fold"/>
</dbReference>
<dbReference type="Gene3D" id="1.10.730.10">
    <property type="entry name" value="Isoleucyl-tRNA Synthetase, Domain 1"/>
    <property type="match status" value="1"/>
</dbReference>
<keyword evidence="10" id="KW-0862">Zinc</keyword>
<dbReference type="GO" id="GO:0005524">
    <property type="term" value="F:ATP binding"/>
    <property type="evidence" value="ECO:0007669"/>
    <property type="project" value="UniProtKB-UniRule"/>
</dbReference>
<comment type="subcellular location">
    <subcellularLocation>
        <location evidence="10">Cytoplasm</location>
    </subcellularLocation>
</comment>
<comment type="cofactor">
    <cofactor evidence="10">
        <name>Zn(2+)</name>
        <dbReference type="ChEBI" id="CHEBI:29105"/>
    </cofactor>
</comment>
<dbReference type="SUPFAM" id="SSF47323">
    <property type="entry name" value="Anticodon-binding domain of a subclass of class I aminoacyl-tRNA synthetases"/>
    <property type="match status" value="1"/>
</dbReference>
<dbReference type="GO" id="GO:0006428">
    <property type="term" value="P:isoleucyl-tRNA aminoacylation"/>
    <property type="evidence" value="ECO:0007669"/>
    <property type="project" value="UniProtKB-UniRule"/>
</dbReference>
<comment type="catalytic activity">
    <reaction evidence="9 10">
        <text>tRNA(Ile) + L-isoleucine + ATP = L-isoleucyl-tRNA(Ile) + AMP + diphosphate</text>
        <dbReference type="Rhea" id="RHEA:11060"/>
        <dbReference type="Rhea" id="RHEA-COMP:9666"/>
        <dbReference type="Rhea" id="RHEA-COMP:9695"/>
        <dbReference type="ChEBI" id="CHEBI:30616"/>
        <dbReference type="ChEBI" id="CHEBI:33019"/>
        <dbReference type="ChEBI" id="CHEBI:58045"/>
        <dbReference type="ChEBI" id="CHEBI:78442"/>
        <dbReference type="ChEBI" id="CHEBI:78528"/>
        <dbReference type="ChEBI" id="CHEBI:456215"/>
        <dbReference type="EC" id="6.1.1.5"/>
    </reaction>
</comment>
<dbReference type="InterPro" id="IPR009080">
    <property type="entry name" value="tRNAsynth_Ia_anticodon-bd"/>
</dbReference>
<comment type="function">
    <text evidence="8 10">Catalyzes the attachment of isoleucine to tRNA(Ile). As IleRS can inadvertently accommodate and process structurally similar amino acids such as valine, to avoid such errors it has two additional distinct tRNA(Ile)-dependent editing activities. One activity is designated as 'pretransfer' editing and involves the hydrolysis of activated Val-AMP. The other activity is designated 'posttransfer' editing and involves deacylation of mischarged Val-tRNA(Ile).</text>
</comment>
<gene>
    <name evidence="10" type="primary">ileS</name>
</gene>
<evidence type="ECO:0000256" key="3">
    <source>
        <dbReference type="ARBA" id="ARBA00022598"/>
    </source>
</evidence>
<dbReference type="PRINTS" id="PR00984">
    <property type="entry name" value="TRNASYNTHILE"/>
</dbReference>
<dbReference type="Pfam" id="PF08264">
    <property type="entry name" value="Anticodon_1"/>
    <property type="match status" value="1"/>
</dbReference>
<dbReference type="CDD" id="cd00818">
    <property type="entry name" value="IleRS_core"/>
    <property type="match status" value="1"/>
</dbReference>
<dbReference type="PROSITE" id="PS00178">
    <property type="entry name" value="AA_TRNA_LIGASE_I"/>
    <property type="match status" value="1"/>
</dbReference>
<accession>S5DQM9</accession>
<name>S5DQM9_9ACTN</name>
<dbReference type="InterPro" id="IPR013155">
    <property type="entry name" value="M/V/L/I-tRNA-synth_anticd-bd"/>
</dbReference>
<keyword evidence="2 10" id="KW-0963">Cytoplasm</keyword>
<sequence>MFKRINNNIDLASQEQNISKYWDKINAFDNSMANRKDQKIFRFYDGPPFPTGSPHYGNLLAGVIKDIVPRYWTMRGYYVERRFGWDVHGLPIEMEVQKQLGLDDPQQINDFGIGKFNEACRSQVQTNTENWERVTRKIGRWVDFENDYKTMDIDFMESVWWVFKNLWENDLIYKDYKVLPYSWSAATPLSNFEANMDYRDVEDPSIFFTLRARNDHNEVKENDNFLVWTTTPWCIPGNLAIAVGEDIKYVRVKIDNEYYWIAENLISELSNYEYTLVGEAAGVDLIGAEYKPAYNEFEEEHQNGAFRIIHSDDTNTESGSGLVSQAPAYGESDFYALKQAGIEAIVDPVTLSGKFDNSVKGIEGMNVKDADKIIIGQLKERGSLFSQKTEMHSYPFCWRTGTPLIYKAIPTWFVRVEKIRERMVELNKETHWVPGFIGEKRFSNWLENARDWAISRNRYWGSCIPVWINVDDPTDQICIGSIEELEALSGVKVNDLHKHYLDDIEIEVNGKKYKRTSEVLDCWFESGSMPYGQQHYPFENKEKFLDGFPADFIAEGLDQTRGWFYTLTILSVALFDSVAFKNCITTGMILAEDGRKMSKSLKNYPDPEELLNSYGGDSLRAYLINSPVVRGEPLKFSEEGVQLVTRNVILPLWNSYTFFSNYANADKITLEELSSADPVEDRSLMDQWIISTLQSLIKTVNEKMENYYLYEVVPPLISFIDELTNWYVRSNRKRFWKEKGVDDRDKINAFKTLHEVLLEFSKTMAPVLPFICEEIYQGLVEEENMSIHYENYPVSDENLINIQLENDISVAKNIIKAARNIRLNVEIPNKQPLKTLRIVTEDINLEKQIQNVEQIILNELNIKNIVFDNNVSNWVKYVCKPNYQKLGPKLGKDINNLKNHLDSLDQADITSSIKEGFLTFNNEKIPLDDLDLQLVEIEDKKNQDIVNNFLISLDTEIDSELLEERLSREVVSLVQKMRKDSGYDITDRITTTIFSSDDILLSAIDEHKEYIMNETLSVTLNSVNKAGQESLLDFSLTVEMSKS</sequence>
<comment type="similarity">
    <text evidence="1 10">Belongs to the class-I aminoacyl-tRNA synthetase family. IleS type 2 subfamily.</text>
</comment>
<dbReference type="GO" id="GO:0002161">
    <property type="term" value="F:aminoacyl-tRNA deacylase activity"/>
    <property type="evidence" value="ECO:0007669"/>
    <property type="project" value="InterPro"/>
</dbReference>
<comment type="domain">
    <text evidence="10">IleRS has two distinct active sites: one for aminoacylation and one for editing. The misactivated valine is translocated from the active site to the editing site, which sterically excludes the correctly activated isoleucine. The single editing site contains two valyl binding pockets, one specific for each substrate (Val-AMP or Val-tRNA(Ile)).</text>
</comment>
<evidence type="ECO:0000256" key="7">
    <source>
        <dbReference type="ARBA" id="ARBA00023146"/>
    </source>
</evidence>
<evidence type="ECO:0000256" key="6">
    <source>
        <dbReference type="ARBA" id="ARBA00022917"/>
    </source>
</evidence>
<comment type="subunit">
    <text evidence="10">Monomer.</text>
</comment>
<evidence type="ECO:0000313" key="13">
    <source>
        <dbReference type="EMBL" id="AGQ19190.1"/>
    </source>
</evidence>
<organism evidence="13">
    <name type="scientific">Candidatus Actinomarina minuta</name>
    <dbReference type="NCBI Taxonomy" id="1389454"/>
    <lineage>
        <taxon>Bacteria</taxon>
        <taxon>Bacillati</taxon>
        <taxon>Actinomycetota</taxon>
        <taxon>Actinomycetes</taxon>
        <taxon>Candidatus Actinomarinidae</taxon>
        <taxon>Candidatus Actinomarinales</taxon>
        <taxon>Candidatus Actinomarineae</taxon>
        <taxon>Candidatus Actinomarinaceae</taxon>
        <taxon>Candidatus Actinomarina</taxon>
    </lineage>
</organism>
<keyword evidence="10" id="KW-0479">Metal-binding</keyword>
<evidence type="ECO:0000256" key="8">
    <source>
        <dbReference type="ARBA" id="ARBA00025217"/>
    </source>
</evidence>
<reference evidence="13" key="1">
    <citation type="journal article" date="2013" name="Sci. Rep.">
        <title>Metagenomics uncovers a new group of low GC and ultra-small marine Actinobacteria.</title>
        <authorList>
            <person name="Ghai R."/>
            <person name="Mizuno C.M."/>
            <person name="Picazo A."/>
            <person name="Camacho A."/>
            <person name="Rodriguez-Valera F."/>
        </authorList>
    </citation>
    <scope>NUCLEOTIDE SEQUENCE</scope>
</reference>
<feature type="short sequence motif" description="'HIGH' region" evidence="10">
    <location>
        <begin position="48"/>
        <end position="58"/>
    </location>
</feature>
<dbReference type="Gene3D" id="3.40.50.620">
    <property type="entry name" value="HUPs"/>
    <property type="match status" value="2"/>
</dbReference>
<dbReference type="PANTHER" id="PTHR42780">
    <property type="entry name" value="SOLEUCYL-TRNA SYNTHETASE"/>
    <property type="match status" value="1"/>
</dbReference>
<dbReference type="PANTHER" id="PTHR42780:SF1">
    <property type="entry name" value="ISOLEUCINE--TRNA LIGASE, CYTOPLASMIC"/>
    <property type="match status" value="1"/>
</dbReference>
<dbReference type="InterPro" id="IPR001412">
    <property type="entry name" value="aa-tRNA-synth_I_CS"/>
</dbReference>
<protein>
    <recommendedName>
        <fullName evidence="10">Isoleucine--tRNA ligase</fullName>
        <ecNumber evidence="10">6.1.1.5</ecNumber>
    </recommendedName>
    <alternativeName>
        <fullName evidence="10">Isoleucyl-tRNA synthetase</fullName>
        <shortName evidence="10">IleRS</shortName>
    </alternativeName>
</protein>
<dbReference type="EC" id="6.1.1.5" evidence="10"/>
<evidence type="ECO:0000259" key="12">
    <source>
        <dbReference type="Pfam" id="PF08264"/>
    </source>
</evidence>
<dbReference type="AlphaFoldDB" id="S5DQM9"/>
<dbReference type="EMBL" id="KC811124">
    <property type="protein sequence ID" value="AGQ19190.1"/>
    <property type="molecule type" value="Genomic_DNA"/>
</dbReference>
<dbReference type="CDD" id="cd07961">
    <property type="entry name" value="Anticodon_Ia_Ile_ABEc"/>
    <property type="match status" value="1"/>
</dbReference>
<dbReference type="Pfam" id="PF19302">
    <property type="entry name" value="DUF5915"/>
    <property type="match status" value="1"/>
</dbReference>
<keyword evidence="3 10" id="KW-0436">Ligase</keyword>
<dbReference type="InterPro" id="IPR002300">
    <property type="entry name" value="aa-tRNA-synth_Ia"/>
</dbReference>
<keyword evidence="7 10" id="KW-0030">Aminoacyl-tRNA synthetase</keyword>
<dbReference type="GO" id="GO:0004822">
    <property type="term" value="F:isoleucine-tRNA ligase activity"/>
    <property type="evidence" value="ECO:0007669"/>
    <property type="project" value="UniProtKB-UniRule"/>
</dbReference>
<dbReference type="InterPro" id="IPR033709">
    <property type="entry name" value="Anticodon_Ile_ABEc"/>
</dbReference>
<dbReference type="InterPro" id="IPR002301">
    <property type="entry name" value="Ile-tRNA-ligase"/>
</dbReference>
<dbReference type="InterPro" id="IPR023586">
    <property type="entry name" value="Ile-tRNA-ligase_type2"/>
</dbReference>
<evidence type="ECO:0000256" key="1">
    <source>
        <dbReference type="ARBA" id="ARBA00007078"/>
    </source>
</evidence>
<dbReference type="SUPFAM" id="SSF52374">
    <property type="entry name" value="Nucleotidylyl transferase"/>
    <property type="match status" value="1"/>
</dbReference>
<evidence type="ECO:0000256" key="10">
    <source>
        <dbReference type="HAMAP-Rule" id="MF_02003"/>
    </source>
</evidence>
<dbReference type="Pfam" id="PF00133">
    <property type="entry name" value="tRNA-synt_1"/>
    <property type="match status" value="1"/>
</dbReference>
<dbReference type="GO" id="GO:0000049">
    <property type="term" value="F:tRNA binding"/>
    <property type="evidence" value="ECO:0007669"/>
    <property type="project" value="InterPro"/>
</dbReference>